<organism evidence="1">
    <name type="scientific">Vibrio alginolyticus</name>
    <dbReference type="NCBI Taxonomy" id="663"/>
    <lineage>
        <taxon>Bacteria</taxon>
        <taxon>Pseudomonadati</taxon>
        <taxon>Pseudomonadota</taxon>
        <taxon>Gammaproteobacteria</taxon>
        <taxon>Vibrionales</taxon>
        <taxon>Vibrionaceae</taxon>
        <taxon>Vibrio</taxon>
    </lineage>
</organism>
<accession>A0A1W6U1I6</accession>
<evidence type="ECO:0000313" key="1">
    <source>
        <dbReference type="EMBL" id="ARP21934.1"/>
    </source>
</evidence>
<proteinExistence type="predicted"/>
<name>A0A1W6U1I6_VIBAL</name>
<sequence>MYALKIHRVTGNSQAELVPIYEDKKVEVHFEEGNQSVDVFATEEFEVHQSKVGDVLMYKNRELTLPIVVVFQGVEDRRDVARLAEQFIKSSKPS</sequence>
<geneLocation type="plasmid" evidence="1">
    <name>pL289</name>
</geneLocation>
<reference evidence="1" key="1">
    <citation type="submission" date="2016-10" db="EMBL/GenBank/DDBJ databases">
        <title>The High Quality Genome of Vibrio alginolyticus K01M1.</title>
        <authorList>
            <person name="Wendling C."/>
            <person name="Chibani C.M."/>
            <person name="Hertel R."/>
            <person name="Sproer C."/>
            <person name="Bunk B."/>
            <person name="Overmann J."/>
            <person name="Roth O."/>
            <person name="Liesegang H."/>
        </authorList>
    </citation>
    <scope>NUCLEOTIDE SEQUENCE</scope>
    <source>
        <strain evidence="1">K05K4</strain>
        <plasmid evidence="1">pL289</plasmid>
    </source>
</reference>
<dbReference type="RefSeq" id="WP_086048480.1">
    <property type="nucleotide sequence ID" value="NZ_CP017893.1"/>
</dbReference>
<protein>
    <submittedName>
        <fullName evidence="1">Uncharacterized protein</fullName>
    </submittedName>
</protein>
<gene>
    <name evidence="1" type="ORF">K05K4_52320</name>
</gene>
<keyword evidence="1" id="KW-0614">Plasmid</keyword>
<dbReference type="AlphaFoldDB" id="A0A1W6U1I6"/>
<dbReference type="EMBL" id="CP017904">
    <property type="protein sequence ID" value="ARP21934.1"/>
    <property type="molecule type" value="Genomic_DNA"/>
</dbReference>